<dbReference type="AlphaFoldDB" id="A0A9N8QRS6"/>
<reference evidence="2" key="1">
    <citation type="submission" date="2020-12" db="EMBL/GenBank/DDBJ databases">
        <authorList>
            <person name="Rodrigo-Torres L."/>
            <person name="Arahal R. D."/>
            <person name="Lucena T."/>
        </authorList>
    </citation>
    <scope>NUCLEOTIDE SEQUENCE</scope>
    <source>
        <strain evidence="2">CECT 9390</strain>
    </source>
</reference>
<evidence type="ECO:0000313" key="3">
    <source>
        <dbReference type="Proteomes" id="UP000662618"/>
    </source>
</evidence>
<accession>A0A9N8QRS6</accession>
<dbReference type="PANTHER" id="PTHR22572">
    <property type="entry name" value="SUGAR-1-PHOSPHATE GUANYL TRANSFERASE"/>
    <property type="match status" value="1"/>
</dbReference>
<evidence type="ECO:0000259" key="1">
    <source>
        <dbReference type="Pfam" id="PF00483"/>
    </source>
</evidence>
<organism evidence="2 3">
    <name type="scientific">Chryseobacterium aquaeductus</name>
    <dbReference type="NCBI Taxonomy" id="2675056"/>
    <lineage>
        <taxon>Bacteria</taxon>
        <taxon>Pseudomonadati</taxon>
        <taxon>Bacteroidota</taxon>
        <taxon>Flavobacteriia</taxon>
        <taxon>Flavobacteriales</taxon>
        <taxon>Weeksellaceae</taxon>
        <taxon>Chryseobacterium group</taxon>
        <taxon>Chryseobacterium</taxon>
    </lineage>
</organism>
<name>A0A9N8QRS6_9FLAO</name>
<keyword evidence="3" id="KW-1185">Reference proteome</keyword>
<dbReference type="InterPro" id="IPR050486">
    <property type="entry name" value="Mannose-1P_guanyltransferase"/>
</dbReference>
<dbReference type="EC" id="2.7.7.9" evidence="2"/>
<dbReference type="SUPFAM" id="SSF53448">
    <property type="entry name" value="Nucleotide-diphospho-sugar transferases"/>
    <property type="match status" value="1"/>
</dbReference>
<dbReference type="CDD" id="cd04181">
    <property type="entry name" value="NTP_transferase"/>
    <property type="match status" value="1"/>
</dbReference>
<proteinExistence type="predicted"/>
<dbReference type="RefSeq" id="WP_162087443.1">
    <property type="nucleotide sequence ID" value="NZ_CAJIMS010000001.1"/>
</dbReference>
<sequence>MKIIVPMAGRGSRLRPHTLTVPKPLIPIAGRPIVQRLVEDIAKVCGEKIEEVAFIIGDFGDEVEKSLLQIAERLGAKGSIYHQQEALGTAHAIKCAEDSMQGNVVVAFADTLFRADFTLDTQSDGVIWVKSVEDPSAFGVVKLDGQGFITDFIEKPETFVSDLAIIGIYYFNSAEKLMDEINYIISNDIKNGGEYQLTLALENLKAKGAKFSAGQVNDWMDCGNKNATVETNCKILEYEKEEMSTFASTSFVENSLIIPPCFIGENVRISNSKIGPGVSVGNNTVIINSNIENSLIQENTKINHGNLSNSMIGNSAQYFGVAREISLGDYSVLDFLNKA</sequence>
<keyword evidence="2" id="KW-0808">Transferase</keyword>
<gene>
    <name evidence="2" type="primary">gtaB</name>
    <name evidence="2" type="ORF">CHRY9390_00976</name>
</gene>
<dbReference type="EMBL" id="CAJIMS010000001">
    <property type="protein sequence ID" value="CAD7802770.1"/>
    <property type="molecule type" value="Genomic_DNA"/>
</dbReference>
<dbReference type="Proteomes" id="UP000662618">
    <property type="component" value="Unassembled WGS sequence"/>
</dbReference>
<protein>
    <submittedName>
        <fullName evidence="2">UTP--glucose-1-phosphate uridylyltransferase</fullName>
        <ecNumber evidence="2">2.7.7.9</ecNumber>
    </submittedName>
</protein>
<dbReference type="Gene3D" id="3.90.550.10">
    <property type="entry name" value="Spore Coat Polysaccharide Biosynthesis Protein SpsA, Chain A"/>
    <property type="match status" value="1"/>
</dbReference>
<comment type="caution">
    <text evidence="2">The sequence shown here is derived from an EMBL/GenBank/DDBJ whole genome shotgun (WGS) entry which is preliminary data.</text>
</comment>
<feature type="domain" description="Nucleotidyl transferase" evidence="1">
    <location>
        <begin position="7"/>
        <end position="236"/>
    </location>
</feature>
<dbReference type="GO" id="GO:0003983">
    <property type="term" value="F:UTP:glucose-1-phosphate uridylyltransferase activity"/>
    <property type="evidence" value="ECO:0007669"/>
    <property type="project" value="UniProtKB-EC"/>
</dbReference>
<dbReference type="InterPro" id="IPR005835">
    <property type="entry name" value="NTP_transferase_dom"/>
</dbReference>
<dbReference type="Pfam" id="PF00483">
    <property type="entry name" value="NTP_transferase"/>
    <property type="match status" value="1"/>
</dbReference>
<keyword evidence="2" id="KW-0548">Nucleotidyltransferase</keyword>
<evidence type="ECO:0000313" key="2">
    <source>
        <dbReference type="EMBL" id="CAD7802770.1"/>
    </source>
</evidence>
<dbReference type="InterPro" id="IPR029044">
    <property type="entry name" value="Nucleotide-diphossugar_trans"/>
</dbReference>
<dbReference type="Gene3D" id="2.160.10.10">
    <property type="entry name" value="Hexapeptide repeat proteins"/>
    <property type="match status" value="1"/>
</dbReference>